<feature type="non-terminal residue" evidence="1">
    <location>
        <position position="1"/>
    </location>
</feature>
<keyword evidence="2" id="KW-1185">Reference proteome</keyword>
<name>A0A8S9Y8R9_9TREM</name>
<dbReference type="InterPro" id="IPR026295">
    <property type="entry name" value="CCD81"/>
</dbReference>
<comment type="caution">
    <text evidence="1">The sequence shown here is derived from an EMBL/GenBank/DDBJ whole genome shotgun (WGS) entry which is preliminary data.</text>
</comment>
<protein>
    <submittedName>
        <fullName evidence="1">Uncharacterized protein</fullName>
    </submittedName>
</protein>
<gene>
    <name evidence="1" type="ORF">EG68_12271</name>
</gene>
<reference evidence="1" key="1">
    <citation type="submission" date="2019-07" db="EMBL/GenBank/DDBJ databases">
        <title>Annotation for the trematode Paragonimus miyazaki's.</title>
        <authorList>
            <person name="Choi Y.-J."/>
        </authorList>
    </citation>
    <scope>NUCLEOTIDE SEQUENCE</scope>
    <source>
        <strain evidence="1">Japan</strain>
    </source>
</reference>
<dbReference type="AlphaFoldDB" id="A0A8S9Y8R9"/>
<accession>A0A8S9Y8R9</accession>
<dbReference type="PANTHER" id="PTHR14362:SF2">
    <property type="entry name" value="COILED-COIL DOMAIN-CONTAINING PROTEIN 81"/>
    <property type="match status" value="1"/>
</dbReference>
<dbReference type="PANTHER" id="PTHR14362">
    <property type="entry name" value="COILED-COIL DOMAIN-CONTAINING PROTEIN 81"/>
    <property type="match status" value="1"/>
</dbReference>
<dbReference type="GO" id="GO:0005815">
    <property type="term" value="C:microtubule organizing center"/>
    <property type="evidence" value="ECO:0007669"/>
    <property type="project" value="TreeGrafter"/>
</dbReference>
<dbReference type="EMBL" id="JTDE01021952">
    <property type="protein sequence ID" value="KAF7232256.1"/>
    <property type="molecule type" value="Genomic_DNA"/>
</dbReference>
<evidence type="ECO:0000313" key="1">
    <source>
        <dbReference type="EMBL" id="KAF7232256.1"/>
    </source>
</evidence>
<proteinExistence type="predicted"/>
<dbReference type="OrthoDB" id="125906at2759"/>
<evidence type="ECO:0000313" key="2">
    <source>
        <dbReference type="Proteomes" id="UP000822476"/>
    </source>
</evidence>
<dbReference type="Proteomes" id="UP000822476">
    <property type="component" value="Unassembled WGS sequence"/>
</dbReference>
<sequence>TLPVNQGKTDSLRLHAQQLIEKPGQKGNASERTSRSTHSCHRSCIQPILNGNSLVLPLPNLCTPKENCQSERSSLSSNSHKSYTLAKILRTDSGYSISTVSTPRSAHSRANQLRERLHAIQPPCAHTKTQTLCYLCHQRRARNIPVDLSEEIRDREHLEEQLLCAYQKLRAENETKKEQESYWNRRQDLIKQAAYNLGVADAKRIKNQFIDATQYRTFIFSSRPPTPAKELKQTVIRSELDEQTGTRQAKEKQEHENDQLLGKLEQARLMEELCKQKENQLQEKWNKQQKYKQALDFQVFILQGSVK</sequence>
<organism evidence="1 2">
    <name type="scientific">Paragonimus skrjabini miyazakii</name>
    <dbReference type="NCBI Taxonomy" id="59628"/>
    <lineage>
        <taxon>Eukaryota</taxon>
        <taxon>Metazoa</taxon>
        <taxon>Spiralia</taxon>
        <taxon>Lophotrochozoa</taxon>
        <taxon>Platyhelminthes</taxon>
        <taxon>Trematoda</taxon>
        <taxon>Digenea</taxon>
        <taxon>Plagiorchiida</taxon>
        <taxon>Troglotremata</taxon>
        <taxon>Troglotrematidae</taxon>
        <taxon>Paragonimus</taxon>
    </lineage>
</organism>